<name>A0A6J5T314_9CAUD</name>
<organism evidence="1">
    <name type="scientific">uncultured Caudovirales phage</name>
    <dbReference type="NCBI Taxonomy" id="2100421"/>
    <lineage>
        <taxon>Viruses</taxon>
        <taxon>Duplodnaviria</taxon>
        <taxon>Heunggongvirae</taxon>
        <taxon>Uroviricota</taxon>
        <taxon>Caudoviricetes</taxon>
        <taxon>Peduoviridae</taxon>
        <taxon>Maltschvirus</taxon>
        <taxon>Maltschvirus maltsch</taxon>
    </lineage>
</organism>
<evidence type="ECO:0000313" key="1">
    <source>
        <dbReference type="EMBL" id="CAB4221057.1"/>
    </source>
</evidence>
<protein>
    <submittedName>
        <fullName evidence="1">Uncharacterized protein</fullName>
    </submittedName>
</protein>
<gene>
    <name evidence="1" type="ORF">UFOVP1636_119</name>
</gene>
<reference evidence="1" key="1">
    <citation type="submission" date="2020-05" db="EMBL/GenBank/DDBJ databases">
        <authorList>
            <person name="Chiriac C."/>
            <person name="Salcher M."/>
            <person name="Ghai R."/>
            <person name="Kavagutti S V."/>
        </authorList>
    </citation>
    <scope>NUCLEOTIDE SEQUENCE</scope>
</reference>
<sequence>MKKLLIAQLIGIYTVCFMASTVIMSSTAHAGGEMKEVCHDKVDKAGKPVMDKKTGKQAQDCKKIKVHKKLEGTEIPEGKKKK</sequence>
<dbReference type="EMBL" id="LR797503">
    <property type="protein sequence ID" value="CAB4221057.1"/>
    <property type="molecule type" value="Genomic_DNA"/>
</dbReference>
<accession>A0A6J5T314</accession>
<proteinExistence type="predicted"/>